<evidence type="ECO:0000256" key="12">
    <source>
        <dbReference type="SAM" id="MobiDB-lite"/>
    </source>
</evidence>
<dbReference type="GO" id="GO:0005249">
    <property type="term" value="F:voltage-gated potassium channel activity"/>
    <property type="evidence" value="ECO:0007669"/>
    <property type="project" value="InterPro"/>
</dbReference>
<evidence type="ECO:0000313" key="19">
    <source>
        <dbReference type="Proteomes" id="UP000434957"/>
    </source>
</evidence>
<keyword evidence="11" id="KW-0407">Ion channel</keyword>
<sequence length="1027" mass="115650">MGSDTQSADVFMYNLRILRAIRLIVVAYAYVGTKVLFQAAINSIPPLTITLFFLVTVVMVFATAIFYAEPCYDLKTCTFTDILNTGYFVMLTVATVGYGSQVPSLHNAGSLLLVCIVMIFGQVYFSMPLAIIGVKYELAWTEYDEYAGNLKSKQSRPQREKKRSSKLSADMSRRQIVNALAGIDENDELEKIEAHTMKFASSNACDRFYQLSQAILEVNSVLQFIVSPPANTTDVPVTLESVIQSTKRRSDEASQALDGVMSVIKLHSRVCAEAHELLVALKSPVQEQETDLDRFLSSGTLASKSTHSFGSHNMSRIGRAKGAIVALGTKAVKAFSHHDYHVDPKSLRAEIWNIFEYRHDTPLARAVNKVRMYTIVLSIAVYYLQTTSELQKTGVQTFLCQRNIDAFCDRYDDAGCYVFEEVSGAGSGLSVQVTDKLVDFSCAIGDPDETCYASGVNFGSENFPLSCSDVFPSHPGITYVCNSRLCNPPVQFMFDMEPYWIYFEFLFGFLFTLELVLRVYAHPVRRHIWGDMKVLISVIVLIPFYVELVEIMIGEWPTYSVVPTLPSFYSVIRFLKSLRILKLGSHIPGSRVLIKTAHLTMERLAVPFFFLFLGCVVSAAVFFELERGTECFVGKTCTWWHKSVLTSEMSEGLPPGKRILVQNTLLTIITDMLRSTWLSLVTFTTVGYGDLYPRTSLGKLVDIFGMVFSSCYTAMPLTLVGGQFYICYELHAQEKRLKRQRAQTQIKPESERMRSLKHAFPSTREILQEGPPSESRQAQDKTRTDSQAMIDAVENFKSLPSLSARSMSDSSLPITDRGEHSVSRQQYTHSTEIQIIHHFFLMQKVFNETIKDISLLNRLGVERVNVMRKNSSEAATILAEKREREIVIEEKISENMEFCVTACLNFAAIMDRILGTQRTRNKDQRPSISQANALFSVAEVTAELMQKKSFKVGRKTTTAGTEMVPNSNESPTLTPTTEVRQKRTSFRRIAALSKIFVGPILHKRDPNPPKWAEFTNKKDQHQDSITE</sequence>
<dbReference type="InterPro" id="IPR028325">
    <property type="entry name" value="VG_K_chnl"/>
</dbReference>
<feature type="transmembrane region" description="Helical" evidence="13">
    <location>
        <begin position="528"/>
        <end position="546"/>
    </location>
</feature>
<keyword evidence="2" id="KW-0813">Transport</keyword>
<feature type="transmembrane region" description="Helical" evidence="13">
    <location>
        <begin position="499"/>
        <end position="521"/>
    </location>
</feature>
<feature type="transmembrane region" description="Helical" evidence="13">
    <location>
        <begin position="111"/>
        <end position="134"/>
    </location>
</feature>
<dbReference type="Gene3D" id="1.20.120.350">
    <property type="entry name" value="Voltage-gated potassium channels. Chain C"/>
    <property type="match status" value="1"/>
</dbReference>
<feature type="transmembrane region" description="Helical" evidence="13">
    <location>
        <begin position="47"/>
        <end position="67"/>
    </location>
</feature>
<evidence type="ECO:0000256" key="11">
    <source>
        <dbReference type="ARBA" id="ARBA00023303"/>
    </source>
</evidence>
<dbReference type="AlphaFoldDB" id="A0A6A3K0H2"/>
<evidence type="ECO:0000313" key="17">
    <source>
        <dbReference type="EMBL" id="KAE9314143.1"/>
    </source>
</evidence>
<keyword evidence="6" id="KW-0851">Voltage-gated channel</keyword>
<evidence type="ECO:0000313" key="20">
    <source>
        <dbReference type="Proteomes" id="UP000435112"/>
    </source>
</evidence>
<comment type="caution">
    <text evidence="15">The sequence shown here is derived from an EMBL/GenBank/DDBJ whole genome shotgun (WGS) entry which is preliminary data.</text>
</comment>
<dbReference type="PRINTS" id="PR00169">
    <property type="entry name" value="KCHANNEL"/>
</dbReference>
<keyword evidence="10 13" id="KW-0472">Membrane</keyword>
<evidence type="ECO:0000313" key="16">
    <source>
        <dbReference type="EMBL" id="KAE9002186.1"/>
    </source>
</evidence>
<dbReference type="GO" id="GO:0001508">
    <property type="term" value="P:action potential"/>
    <property type="evidence" value="ECO:0007669"/>
    <property type="project" value="TreeGrafter"/>
</dbReference>
<dbReference type="EMBL" id="QXFT01001619">
    <property type="protein sequence ID" value="KAE9314143.1"/>
    <property type="molecule type" value="Genomic_DNA"/>
</dbReference>
<dbReference type="OrthoDB" id="69996at2759"/>
<keyword evidence="9" id="KW-0406">Ion transport</keyword>
<dbReference type="SUPFAM" id="SSF81324">
    <property type="entry name" value="Voltage-gated potassium channels"/>
    <property type="match status" value="2"/>
</dbReference>
<feature type="region of interest" description="Disordered" evidence="12">
    <location>
        <begin position="762"/>
        <end position="786"/>
    </location>
</feature>
<dbReference type="Proteomes" id="UP000429607">
    <property type="component" value="Unassembled WGS sequence"/>
</dbReference>
<name>A0A6A3K0H2_9STRA</name>
<dbReference type="EMBL" id="QXFU01001645">
    <property type="protein sequence ID" value="KAE8998145.1"/>
    <property type="molecule type" value="Genomic_DNA"/>
</dbReference>
<feature type="region of interest" description="Disordered" evidence="12">
    <location>
        <begin position="1003"/>
        <end position="1027"/>
    </location>
</feature>
<organism evidence="15 20">
    <name type="scientific">Phytophthora rubi</name>
    <dbReference type="NCBI Taxonomy" id="129364"/>
    <lineage>
        <taxon>Eukaryota</taxon>
        <taxon>Sar</taxon>
        <taxon>Stramenopiles</taxon>
        <taxon>Oomycota</taxon>
        <taxon>Peronosporomycetes</taxon>
        <taxon>Peronosporales</taxon>
        <taxon>Peronosporaceae</taxon>
        <taxon>Phytophthora</taxon>
    </lineage>
</organism>
<protein>
    <recommendedName>
        <fullName evidence="14">Ion transport domain-containing protein</fullName>
    </recommendedName>
</protein>
<dbReference type="PANTHER" id="PTHR11537:SF254">
    <property type="entry name" value="POTASSIUM VOLTAGE-GATED CHANNEL PROTEIN SHAB"/>
    <property type="match status" value="1"/>
</dbReference>
<comment type="subcellular location">
    <subcellularLocation>
        <location evidence="1">Membrane</location>
        <topology evidence="1">Multi-pass membrane protein</topology>
    </subcellularLocation>
</comment>
<feature type="transmembrane region" description="Helical" evidence="13">
    <location>
        <begin position="20"/>
        <end position="41"/>
    </location>
</feature>
<evidence type="ECO:0000256" key="4">
    <source>
        <dbReference type="ARBA" id="ARBA00022692"/>
    </source>
</evidence>
<evidence type="ECO:0000256" key="13">
    <source>
        <dbReference type="SAM" id="Phobius"/>
    </source>
</evidence>
<dbReference type="EMBL" id="QXFV01001602">
    <property type="protein sequence ID" value="KAE9002186.1"/>
    <property type="molecule type" value="Genomic_DNA"/>
</dbReference>
<evidence type="ECO:0000256" key="7">
    <source>
        <dbReference type="ARBA" id="ARBA00022958"/>
    </source>
</evidence>
<evidence type="ECO:0000259" key="14">
    <source>
        <dbReference type="Pfam" id="PF00520"/>
    </source>
</evidence>
<evidence type="ECO:0000313" key="15">
    <source>
        <dbReference type="EMBL" id="KAE8998145.1"/>
    </source>
</evidence>
<evidence type="ECO:0000256" key="2">
    <source>
        <dbReference type="ARBA" id="ARBA00022448"/>
    </source>
</evidence>
<keyword evidence="3" id="KW-0633">Potassium transport</keyword>
<feature type="domain" description="Ion transport" evidence="14">
    <location>
        <begin position="496"/>
        <end position="724"/>
    </location>
</feature>
<dbReference type="InterPro" id="IPR027359">
    <property type="entry name" value="Volt_channel_dom_sf"/>
</dbReference>
<dbReference type="Proteomes" id="UP000434957">
    <property type="component" value="Unassembled WGS sequence"/>
</dbReference>
<feature type="region of interest" description="Disordered" evidence="12">
    <location>
        <begin position="957"/>
        <end position="977"/>
    </location>
</feature>
<feature type="transmembrane region" description="Helical" evidence="13">
    <location>
        <begin position="79"/>
        <end position="99"/>
    </location>
</feature>
<evidence type="ECO:0000256" key="9">
    <source>
        <dbReference type="ARBA" id="ARBA00023065"/>
    </source>
</evidence>
<keyword evidence="7" id="KW-0630">Potassium</keyword>
<keyword evidence="5" id="KW-0631">Potassium channel</keyword>
<proteinExistence type="predicted"/>
<dbReference type="GO" id="GO:0008076">
    <property type="term" value="C:voltage-gated potassium channel complex"/>
    <property type="evidence" value="ECO:0007669"/>
    <property type="project" value="InterPro"/>
</dbReference>
<evidence type="ECO:0000256" key="1">
    <source>
        <dbReference type="ARBA" id="ARBA00004141"/>
    </source>
</evidence>
<keyword evidence="19" id="KW-1185">Reference proteome</keyword>
<feature type="domain" description="Ion transport" evidence="14">
    <location>
        <begin position="13"/>
        <end position="137"/>
    </location>
</feature>
<accession>A0A6A3K0H2</accession>
<evidence type="ECO:0000256" key="8">
    <source>
        <dbReference type="ARBA" id="ARBA00022989"/>
    </source>
</evidence>
<dbReference type="Proteomes" id="UP000435112">
    <property type="component" value="Unassembled WGS sequence"/>
</dbReference>
<reference evidence="18 20" key="1">
    <citation type="submission" date="2018-09" db="EMBL/GenBank/DDBJ databases">
        <title>Genomic investigation of the strawberry pathogen Phytophthora fragariae indicates pathogenicity is determined by transcriptional variation in three key races.</title>
        <authorList>
            <person name="Adams T.M."/>
            <person name="Armitage A.D."/>
            <person name="Sobczyk M.K."/>
            <person name="Bates H.J."/>
            <person name="Dunwell J.M."/>
            <person name="Nellist C.F."/>
            <person name="Harrison R.J."/>
        </authorList>
    </citation>
    <scope>NUCLEOTIDE SEQUENCE [LARGE SCALE GENOMIC DNA]</scope>
    <source>
        <strain evidence="16 18">SCRP249</strain>
        <strain evidence="15 20">SCRP324</strain>
        <strain evidence="17 19">SCRP333</strain>
    </source>
</reference>
<feature type="transmembrane region" description="Helical" evidence="13">
    <location>
        <begin position="703"/>
        <end position="728"/>
    </location>
</feature>
<dbReference type="InterPro" id="IPR005821">
    <property type="entry name" value="Ion_trans_dom"/>
</dbReference>
<evidence type="ECO:0000256" key="5">
    <source>
        <dbReference type="ARBA" id="ARBA00022826"/>
    </source>
</evidence>
<keyword evidence="4 13" id="KW-0812">Transmembrane</keyword>
<feature type="transmembrane region" description="Helical" evidence="13">
    <location>
        <begin position="604"/>
        <end position="623"/>
    </location>
</feature>
<keyword evidence="8 13" id="KW-1133">Transmembrane helix</keyword>
<evidence type="ECO:0000256" key="3">
    <source>
        <dbReference type="ARBA" id="ARBA00022538"/>
    </source>
</evidence>
<dbReference type="Gene3D" id="1.10.287.70">
    <property type="match status" value="2"/>
</dbReference>
<dbReference type="Pfam" id="PF00520">
    <property type="entry name" value="Ion_trans"/>
    <property type="match status" value="2"/>
</dbReference>
<evidence type="ECO:0000256" key="10">
    <source>
        <dbReference type="ARBA" id="ARBA00023136"/>
    </source>
</evidence>
<evidence type="ECO:0000313" key="18">
    <source>
        <dbReference type="Proteomes" id="UP000429607"/>
    </source>
</evidence>
<feature type="compositionally biased region" description="Basic and acidic residues" evidence="12">
    <location>
        <begin position="1015"/>
        <end position="1027"/>
    </location>
</feature>
<gene>
    <name evidence="16" type="ORF">PR001_g18319</name>
    <name evidence="15" type="ORF">PR002_g18821</name>
    <name evidence="17" type="ORF">PR003_g19327</name>
</gene>
<dbReference type="PANTHER" id="PTHR11537">
    <property type="entry name" value="VOLTAGE-GATED POTASSIUM CHANNEL"/>
    <property type="match status" value="1"/>
</dbReference>
<evidence type="ECO:0000256" key="6">
    <source>
        <dbReference type="ARBA" id="ARBA00022882"/>
    </source>
</evidence>